<protein>
    <submittedName>
        <fullName evidence="1">Uncharacterized protein</fullName>
    </submittedName>
</protein>
<dbReference type="RefSeq" id="WP_068843508.1">
    <property type="nucleotide sequence ID" value="NZ_FRBT01000001.1"/>
</dbReference>
<proteinExistence type="predicted"/>
<name>A0A1M6XMS7_9FLAO</name>
<organism evidence="1 2">
    <name type="scientific">Flavobacterium chilense</name>
    <dbReference type="NCBI Taxonomy" id="946677"/>
    <lineage>
        <taxon>Bacteria</taxon>
        <taxon>Pseudomonadati</taxon>
        <taxon>Bacteroidota</taxon>
        <taxon>Flavobacteriia</taxon>
        <taxon>Flavobacteriales</taxon>
        <taxon>Flavobacteriaceae</taxon>
        <taxon>Flavobacterium</taxon>
    </lineage>
</organism>
<keyword evidence="2" id="KW-1185">Reference proteome</keyword>
<dbReference type="Proteomes" id="UP000184028">
    <property type="component" value="Unassembled WGS sequence"/>
</dbReference>
<dbReference type="OrthoDB" id="6624755at2"/>
<sequence length="207" mass="24257">MNLKPFNFIVEEKLNLGEKITYEDELSSLEWQKKRLTILKRDSNICTNCLEVPTIVKNRIHCRESTEQEEKEQKISMRKAYDDLLPTIESIANALGLPIPEYTENLEYELKPADKPVILHVHHKYYIQTCRAWQYNDDALITLCSTCHQDTHDKNKIPVYSDESMTEQLNLTKCPKCNGSGYMDEYHYYLNGICFGCNGYKYLELIQ</sequence>
<evidence type="ECO:0000313" key="1">
    <source>
        <dbReference type="EMBL" id="SHL07095.1"/>
    </source>
</evidence>
<dbReference type="AlphaFoldDB" id="A0A1M6XMS7"/>
<evidence type="ECO:0000313" key="2">
    <source>
        <dbReference type="Proteomes" id="UP000184028"/>
    </source>
</evidence>
<gene>
    <name evidence="1" type="ORF">SAMN05444484_101196</name>
</gene>
<dbReference type="EMBL" id="FRBT01000001">
    <property type="protein sequence ID" value="SHL07095.1"/>
    <property type="molecule type" value="Genomic_DNA"/>
</dbReference>
<dbReference type="STRING" id="946677.SAMN05444484_101196"/>
<reference evidence="2" key="1">
    <citation type="submission" date="2016-11" db="EMBL/GenBank/DDBJ databases">
        <authorList>
            <person name="Varghese N."/>
            <person name="Submissions S."/>
        </authorList>
    </citation>
    <scope>NUCLEOTIDE SEQUENCE [LARGE SCALE GENOMIC DNA]</scope>
    <source>
        <strain evidence="2">DSM 24724</strain>
    </source>
</reference>
<accession>A0A1M6XMS7</accession>